<dbReference type="EMBL" id="JASZZN010000021">
    <property type="protein sequence ID" value="MDM4018390.1"/>
    <property type="molecule type" value="Genomic_DNA"/>
</dbReference>
<protein>
    <submittedName>
        <fullName evidence="7">ABC transporter ATP-binding protein</fullName>
    </submittedName>
</protein>
<dbReference type="RefSeq" id="WP_289166198.1">
    <property type="nucleotide sequence ID" value="NZ_JASZZN010000021.1"/>
</dbReference>
<keyword evidence="8" id="KW-1185">Reference proteome</keyword>
<evidence type="ECO:0000313" key="7">
    <source>
        <dbReference type="EMBL" id="MDM4018390.1"/>
    </source>
</evidence>
<evidence type="ECO:0000256" key="4">
    <source>
        <dbReference type="ARBA" id="ARBA00022967"/>
    </source>
</evidence>
<gene>
    <name evidence="7" type="ORF">QTN89_23260</name>
</gene>
<reference evidence="7 8" key="1">
    <citation type="submission" date="2023-06" db="EMBL/GenBank/DDBJ databases">
        <title>Roseiconus lacunae JC819 isolated from Gulf of Mannar region, Tamil Nadu.</title>
        <authorList>
            <person name="Pk S."/>
            <person name="Ch S."/>
            <person name="Ch V.R."/>
        </authorList>
    </citation>
    <scope>NUCLEOTIDE SEQUENCE [LARGE SCALE GENOMIC DNA]</scope>
    <source>
        <strain evidence="7 8">JC819</strain>
    </source>
</reference>
<dbReference type="InterPro" id="IPR003593">
    <property type="entry name" value="AAA+_ATPase"/>
</dbReference>
<evidence type="ECO:0000256" key="3">
    <source>
        <dbReference type="ARBA" id="ARBA00022840"/>
    </source>
</evidence>
<dbReference type="SUPFAM" id="SSF52540">
    <property type="entry name" value="P-loop containing nucleoside triphosphate hydrolases"/>
    <property type="match status" value="1"/>
</dbReference>
<evidence type="ECO:0000259" key="6">
    <source>
        <dbReference type="PROSITE" id="PS50893"/>
    </source>
</evidence>
<dbReference type="InterPro" id="IPR027417">
    <property type="entry name" value="P-loop_NTPase"/>
</dbReference>
<dbReference type="PROSITE" id="PS00211">
    <property type="entry name" value="ABC_TRANSPORTER_1"/>
    <property type="match status" value="1"/>
</dbReference>
<dbReference type="InterPro" id="IPR047641">
    <property type="entry name" value="ABC_transpr_MalK/UgpC-like"/>
</dbReference>
<dbReference type="InterPro" id="IPR017871">
    <property type="entry name" value="ABC_transporter-like_CS"/>
</dbReference>
<keyword evidence="2" id="KW-0547">Nucleotide-binding</keyword>
<dbReference type="Proteomes" id="UP001239462">
    <property type="component" value="Unassembled WGS sequence"/>
</dbReference>
<organism evidence="7 8">
    <name type="scientific">Roseiconus lacunae</name>
    <dbReference type="NCBI Taxonomy" id="2605694"/>
    <lineage>
        <taxon>Bacteria</taxon>
        <taxon>Pseudomonadati</taxon>
        <taxon>Planctomycetota</taxon>
        <taxon>Planctomycetia</taxon>
        <taxon>Pirellulales</taxon>
        <taxon>Pirellulaceae</taxon>
        <taxon>Roseiconus</taxon>
    </lineage>
</organism>
<dbReference type="SMART" id="SM00382">
    <property type="entry name" value="AAA"/>
    <property type="match status" value="1"/>
</dbReference>
<keyword evidence="1" id="KW-1003">Cell membrane</keyword>
<dbReference type="PROSITE" id="PS50893">
    <property type="entry name" value="ABC_TRANSPORTER_2"/>
    <property type="match status" value="1"/>
</dbReference>
<accession>A0ABT7PPF5</accession>
<dbReference type="Pfam" id="PF00005">
    <property type="entry name" value="ABC_tran"/>
    <property type="match status" value="1"/>
</dbReference>
<feature type="domain" description="ABC transporter" evidence="6">
    <location>
        <begin position="4"/>
        <end position="233"/>
    </location>
</feature>
<evidence type="ECO:0000313" key="8">
    <source>
        <dbReference type="Proteomes" id="UP001239462"/>
    </source>
</evidence>
<sequence length="311" mass="33499">MSLVQLNEIIFGYSKTPILRKFCLDIREGEYLVLLGASGCGKTSVLRLIAGLIRPESGSISIGGRDVVSVKPRERDVSLVPQGDGLYPHLPIGKSIALGIKRELNASSRETRIAEAAAAVGIGNLLDRLPEQLSGGEKKRAALAKAAVSGASVRLLDEPLSAIDAAMRFQIERDLKQLHQNYPGATLHVTHDGAEARRLGDRIAVIEDGRVAQVGDSKSVFQNPVSVSVAAAMGTSPFVTTRIIRRSDQWVDNSGRALPGPLAANGTEATLGYYLDDCSGDNDVEYWIDPQLGHRVASDKLRWFVDQPPAR</sequence>
<dbReference type="PANTHER" id="PTHR43875:SF15">
    <property type="entry name" value="TREHALOSE IMPORT ATP-BINDING PROTEIN SUGC"/>
    <property type="match status" value="1"/>
</dbReference>
<keyword evidence="3 7" id="KW-0067">ATP-binding</keyword>
<evidence type="ECO:0000256" key="5">
    <source>
        <dbReference type="ARBA" id="ARBA00023136"/>
    </source>
</evidence>
<dbReference type="GO" id="GO:0005524">
    <property type="term" value="F:ATP binding"/>
    <property type="evidence" value="ECO:0007669"/>
    <property type="project" value="UniProtKB-KW"/>
</dbReference>
<evidence type="ECO:0000256" key="1">
    <source>
        <dbReference type="ARBA" id="ARBA00022475"/>
    </source>
</evidence>
<proteinExistence type="predicted"/>
<keyword evidence="5" id="KW-0472">Membrane</keyword>
<name>A0ABT7PPF5_9BACT</name>
<dbReference type="PANTHER" id="PTHR43875">
    <property type="entry name" value="MALTODEXTRIN IMPORT ATP-BINDING PROTEIN MSMX"/>
    <property type="match status" value="1"/>
</dbReference>
<evidence type="ECO:0000256" key="2">
    <source>
        <dbReference type="ARBA" id="ARBA00022741"/>
    </source>
</evidence>
<dbReference type="Gene3D" id="3.40.50.300">
    <property type="entry name" value="P-loop containing nucleotide triphosphate hydrolases"/>
    <property type="match status" value="1"/>
</dbReference>
<comment type="caution">
    <text evidence="7">The sequence shown here is derived from an EMBL/GenBank/DDBJ whole genome shotgun (WGS) entry which is preliminary data.</text>
</comment>
<dbReference type="InterPro" id="IPR003439">
    <property type="entry name" value="ABC_transporter-like_ATP-bd"/>
</dbReference>
<keyword evidence="4" id="KW-1278">Translocase</keyword>